<dbReference type="AlphaFoldDB" id="A0A0V1B0Y2"/>
<sequence length="263" mass="30058">MKHPVILPGDHALTMGLIIRCHARQLHAGTTHTLAILRQQYWVLKGRTQTGSDENGSSSRVVEAAAFAHTGLDFTGPLLIRVGKKATSKCYVCLFTCMASRAVHLEQVPEMTTARVMQALRRFIARRGRPEIIQSDNFRSFEAAASELRQLWRHVDVDRVQRELVGHRIHWKFITERAPWMGGYWERLVRSIKESLRKNLGRALLDEEELKTTLCEVEASLNARPLTFVGDEHHERHPLSLFQLLTCRAYVDILLRKQSSSTT</sequence>
<name>A0A0V1B0Y2_TRIBR</name>
<feature type="non-terminal residue" evidence="2">
    <location>
        <position position="263"/>
    </location>
</feature>
<keyword evidence="3" id="KW-1185">Reference proteome</keyword>
<dbReference type="EMBL" id="JYDI01001447">
    <property type="protein sequence ID" value="KRY30670.1"/>
    <property type="molecule type" value="Genomic_DNA"/>
</dbReference>
<evidence type="ECO:0000259" key="1">
    <source>
        <dbReference type="PROSITE" id="PS50994"/>
    </source>
</evidence>
<dbReference type="PROSITE" id="PS50994">
    <property type="entry name" value="INTEGRASE"/>
    <property type="match status" value="1"/>
</dbReference>
<gene>
    <name evidence="2" type="ORF">T03_16191</name>
</gene>
<dbReference type="InterPro" id="IPR036397">
    <property type="entry name" value="RNaseH_sf"/>
</dbReference>
<accession>A0A0V1B0Y2</accession>
<dbReference type="PANTHER" id="PTHR47331">
    <property type="entry name" value="PHD-TYPE DOMAIN-CONTAINING PROTEIN"/>
    <property type="match status" value="1"/>
</dbReference>
<dbReference type="OMA" id="WICLISC"/>
<organism evidence="2 3">
    <name type="scientific">Trichinella britovi</name>
    <name type="common">Parasitic roundworm</name>
    <dbReference type="NCBI Taxonomy" id="45882"/>
    <lineage>
        <taxon>Eukaryota</taxon>
        <taxon>Metazoa</taxon>
        <taxon>Ecdysozoa</taxon>
        <taxon>Nematoda</taxon>
        <taxon>Enoplea</taxon>
        <taxon>Dorylaimia</taxon>
        <taxon>Trichinellida</taxon>
        <taxon>Trichinellidae</taxon>
        <taxon>Trichinella</taxon>
    </lineage>
</organism>
<evidence type="ECO:0000313" key="3">
    <source>
        <dbReference type="Proteomes" id="UP000054653"/>
    </source>
</evidence>
<dbReference type="Gene3D" id="3.30.420.10">
    <property type="entry name" value="Ribonuclease H-like superfamily/Ribonuclease H"/>
    <property type="match status" value="1"/>
</dbReference>
<dbReference type="Pfam" id="PF00665">
    <property type="entry name" value="rve"/>
    <property type="match status" value="1"/>
</dbReference>
<dbReference type="GO" id="GO:0015074">
    <property type="term" value="P:DNA integration"/>
    <property type="evidence" value="ECO:0007669"/>
    <property type="project" value="InterPro"/>
</dbReference>
<dbReference type="PANTHER" id="PTHR47331:SF1">
    <property type="entry name" value="GAG-LIKE PROTEIN"/>
    <property type="match status" value="1"/>
</dbReference>
<dbReference type="SUPFAM" id="SSF53098">
    <property type="entry name" value="Ribonuclease H-like"/>
    <property type="match status" value="1"/>
</dbReference>
<dbReference type="InterPro" id="IPR012337">
    <property type="entry name" value="RNaseH-like_sf"/>
</dbReference>
<dbReference type="InterPro" id="IPR001584">
    <property type="entry name" value="Integrase_cat-core"/>
</dbReference>
<reference evidence="2 3" key="1">
    <citation type="submission" date="2015-01" db="EMBL/GenBank/DDBJ databases">
        <title>Evolution of Trichinella species and genotypes.</title>
        <authorList>
            <person name="Korhonen P.K."/>
            <person name="Edoardo P."/>
            <person name="Giuseppe L.R."/>
            <person name="Gasser R.B."/>
        </authorList>
    </citation>
    <scope>NUCLEOTIDE SEQUENCE [LARGE SCALE GENOMIC DNA]</scope>
    <source>
        <strain evidence="2">ISS120</strain>
    </source>
</reference>
<dbReference type="GO" id="GO:0003676">
    <property type="term" value="F:nucleic acid binding"/>
    <property type="evidence" value="ECO:0007669"/>
    <property type="project" value="InterPro"/>
</dbReference>
<feature type="domain" description="Integrase catalytic" evidence="1">
    <location>
        <begin position="62"/>
        <end position="246"/>
    </location>
</feature>
<evidence type="ECO:0000313" key="2">
    <source>
        <dbReference type="EMBL" id="KRY30670.1"/>
    </source>
</evidence>
<comment type="caution">
    <text evidence="2">The sequence shown here is derived from an EMBL/GenBank/DDBJ whole genome shotgun (WGS) entry which is preliminary data.</text>
</comment>
<dbReference type="Proteomes" id="UP000054653">
    <property type="component" value="Unassembled WGS sequence"/>
</dbReference>
<proteinExistence type="predicted"/>
<dbReference type="STRING" id="45882.A0A0V1B0Y2"/>
<protein>
    <recommendedName>
        <fullName evidence="1">Integrase catalytic domain-containing protein</fullName>
    </recommendedName>
</protein>